<evidence type="ECO:0000313" key="1">
    <source>
        <dbReference type="EMBL" id="KXT04601.1"/>
    </source>
</evidence>
<accession>A0A139HQ42</accession>
<sequence length="176" mass="19789">MPTDRKHEATVQYLEAQVRLFATSINLRDFTLDSPAWSQMAPDFVASVGYLHEPVFLDLHALLTMLCSVTKENPEYSVKLVDVTTTVDVEAGTAQMCVNEEITGIHDGVAQQSMSMIEWKRAHGKWQCTRHKSLQGLDGMGYAGAKKSFFSAEPLEQPDAMFRYIKLMILEILDSE</sequence>
<comment type="caution">
    <text evidence="1">The sequence shown here is derived from an EMBL/GenBank/DDBJ whole genome shotgun (WGS) entry which is preliminary data.</text>
</comment>
<proteinExistence type="predicted"/>
<name>A0A139HQ42_9PEZI</name>
<protein>
    <recommendedName>
        <fullName evidence="3">SnoaL-like domain-containing protein</fullName>
    </recommendedName>
</protein>
<gene>
    <name evidence="1" type="ORF">AC578_8684</name>
</gene>
<keyword evidence="2" id="KW-1185">Reference proteome</keyword>
<evidence type="ECO:0008006" key="3">
    <source>
        <dbReference type="Google" id="ProtNLM"/>
    </source>
</evidence>
<reference evidence="1 2" key="1">
    <citation type="submission" date="2015-07" db="EMBL/GenBank/DDBJ databases">
        <title>Comparative genomics of the Sigatoka disease complex on banana suggests a link between parallel evolutionary changes in Pseudocercospora fijiensis and Pseudocercospora eumusae and increased virulence on the banana host.</title>
        <authorList>
            <person name="Chang T.-C."/>
            <person name="Salvucci A."/>
            <person name="Crous P.W."/>
            <person name="Stergiopoulos I."/>
        </authorList>
    </citation>
    <scope>NUCLEOTIDE SEQUENCE [LARGE SCALE GENOMIC DNA]</scope>
    <source>
        <strain evidence="1 2">CBS 114824</strain>
    </source>
</reference>
<evidence type="ECO:0000313" key="2">
    <source>
        <dbReference type="Proteomes" id="UP000070133"/>
    </source>
</evidence>
<organism evidence="1 2">
    <name type="scientific">Pseudocercospora eumusae</name>
    <dbReference type="NCBI Taxonomy" id="321146"/>
    <lineage>
        <taxon>Eukaryota</taxon>
        <taxon>Fungi</taxon>
        <taxon>Dikarya</taxon>
        <taxon>Ascomycota</taxon>
        <taxon>Pezizomycotina</taxon>
        <taxon>Dothideomycetes</taxon>
        <taxon>Dothideomycetidae</taxon>
        <taxon>Mycosphaerellales</taxon>
        <taxon>Mycosphaerellaceae</taxon>
        <taxon>Pseudocercospora</taxon>
    </lineage>
</organism>
<dbReference type="Proteomes" id="UP000070133">
    <property type="component" value="Unassembled WGS sequence"/>
</dbReference>
<dbReference type="EMBL" id="LFZN01000020">
    <property type="protein sequence ID" value="KXT04601.1"/>
    <property type="molecule type" value="Genomic_DNA"/>
</dbReference>
<dbReference type="OrthoDB" id="3642942at2759"/>
<dbReference type="AlphaFoldDB" id="A0A139HQ42"/>